<dbReference type="RefSeq" id="XP_002541898.1">
    <property type="nucleotide sequence ID" value="XM_002541852.1"/>
</dbReference>
<feature type="region of interest" description="Disordered" evidence="1">
    <location>
        <begin position="222"/>
        <end position="265"/>
    </location>
</feature>
<evidence type="ECO:0000313" key="4">
    <source>
        <dbReference type="Proteomes" id="UP000002058"/>
    </source>
</evidence>
<feature type="compositionally biased region" description="Polar residues" evidence="1">
    <location>
        <begin position="46"/>
        <end position="57"/>
    </location>
</feature>
<evidence type="ECO:0000256" key="1">
    <source>
        <dbReference type="SAM" id="MobiDB-lite"/>
    </source>
</evidence>
<proteinExistence type="predicted"/>
<dbReference type="InParanoid" id="C4JHY9"/>
<dbReference type="OrthoDB" id="5431298at2759"/>
<dbReference type="KEGG" id="ure:UREG_01414"/>
<feature type="region of interest" description="Disordered" evidence="1">
    <location>
        <begin position="45"/>
        <end position="124"/>
    </location>
</feature>
<gene>
    <name evidence="3" type="ORF">UREG_01414</name>
</gene>
<keyword evidence="2" id="KW-1133">Transmembrane helix</keyword>
<reference evidence="4" key="1">
    <citation type="journal article" date="2009" name="Genome Res.">
        <title>Comparative genomic analyses of the human fungal pathogens Coccidioides and their relatives.</title>
        <authorList>
            <person name="Sharpton T.J."/>
            <person name="Stajich J.E."/>
            <person name="Rounsley S.D."/>
            <person name="Gardner M.J."/>
            <person name="Wortman J.R."/>
            <person name="Jordar V.S."/>
            <person name="Maiti R."/>
            <person name="Kodira C.D."/>
            <person name="Neafsey D.E."/>
            <person name="Zeng Q."/>
            <person name="Hung C.-Y."/>
            <person name="McMahan C."/>
            <person name="Muszewska A."/>
            <person name="Grynberg M."/>
            <person name="Mandel M.A."/>
            <person name="Kellner E.M."/>
            <person name="Barker B.M."/>
            <person name="Galgiani J.N."/>
            <person name="Orbach M.J."/>
            <person name="Kirkland T.N."/>
            <person name="Cole G.T."/>
            <person name="Henn M.R."/>
            <person name="Birren B.W."/>
            <person name="Taylor J.W."/>
        </authorList>
    </citation>
    <scope>NUCLEOTIDE SEQUENCE [LARGE SCALE GENOMIC DNA]</scope>
    <source>
        <strain evidence="4">UAMH 1704</strain>
    </source>
</reference>
<keyword evidence="4" id="KW-1185">Reference proteome</keyword>
<dbReference type="AlphaFoldDB" id="C4JHY9"/>
<sequence length="377" mass="40024">MSVRLRRQTNGHCPKGYSWYRCAKGPFAGCCDEDPCDTGICPNPLTVDSSSSTTPAEITSSKETSDTTSTTSSGSSPSITSQTTTTSMTARISPSPTYSLSFTTSTLNNPNPAQTSITEPLQTPQAERSGLATGSLFAIIVPIIAVIIIVLVLAVCCFKRRKKRLAGQVRGTTPVSKLNGFRSSCLAPALELLKSAKPQTNDSRSSSGGTQDIHVQSKIKELHDKGATAPDSAALSASPGFSNNSPSLGPAPPTYRSSPNPLYDEQIPIRPMELPGSFPQGPPIELDDTSCERVAELSTPAQQALIDIPLSQRTVYICPNRRETTTSSANGPLSITTHDGVVLAPNLMCSCGQRHHSGATDHVTSFMDYQSNIKPPR</sequence>
<dbReference type="STRING" id="336963.C4JHY9"/>
<protein>
    <submittedName>
        <fullName evidence="3">Uncharacterized protein</fullName>
    </submittedName>
</protein>
<dbReference type="eggNOG" id="ENOG502SBXC">
    <property type="taxonomic scope" value="Eukaryota"/>
</dbReference>
<keyword evidence="2" id="KW-0472">Membrane</keyword>
<feature type="transmembrane region" description="Helical" evidence="2">
    <location>
        <begin position="136"/>
        <end position="158"/>
    </location>
</feature>
<evidence type="ECO:0000313" key="3">
    <source>
        <dbReference type="EMBL" id="EEP76565.1"/>
    </source>
</evidence>
<feature type="compositionally biased region" description="Polar residues" evidence="1">
    <location>
        <begin position="94"/>
        <end position="124"/>
    </location>
</feature>
<dbReference type="OMA" id="YAGCCAM"/>
<evidence type="ECO:0000256" key="2">
    <source>
        <dbReference type="SAM" id="Phobius"/>
    </source>
</evidence>
<dbReference type="EMBL" id="CH476615">
    <property type="protein sequence ID" value="EEP76565.1"/>
    <property type="molecule type" value="Genomic_DNA"/>
</dbReference>
<keyword evidence="2" id="KW-0812">Transmembrane</keyword>
<dbReference type="VEuPathDB" id="FungiDB:UREG_01414"/>
<accession>C4JHY9</accession>
<dbReference type="Proteomes" id="UP000002058">
    <property type="component" value="Unassembled WGS sequence"/>
</dbReference>
<dbReference type="GeneID" id="8440668"/>
<feature type="compositionally biased region" description="Low complexity" evidence="1">
    <location>
        <begin position="58"/>
        <end position="93"/>
    </location>
</feature>
<name>C4JHY9_UNCRE</name>
<organism evidence="3 4">
    <name type="scientific">Uncinocarpus reesii (strain UAMH 1704)</name>
    <dbReference type="NCBI Taxonomy" id="336963"/>
    <lineage>
        <taxon>Eukaryota</taxon>
        <taxon>Fungi</taxon>
        <taxon>Dikarya</taxon>
        <taxon>Ascomycota</taxon>
        <taxon>Pezizomycotina</taxon>
        <taxon>Eurotiomycetes</taxon>
        <taxon>Eurotiomycetidae</taxon>
        <taxon>Onygenales</taxon>
        <taxon>Onygenaceae</taxon>
        <taxon>Uncinocarpus</taxon>
    </lineage>
</organism>
<dbReference type="HOGENOM" id="CLU_062299_0_0_1"/>